<accession>A0A9Q3H5D3</accession>
<dbReference type="Proteomes" id="UP000765509">
    <property type="component" value="Unassembled WGS sequence"/>
</dbReference>
<protein>
    <submittedName>
        <fullName evidence="1">Uncharacterized protein</fullName>
    </submittedName>
</protein>
<sequence>MRGHDMELYLDVERSYPPIPRGPLYPAILETRKEIEKHVNEILEIYAVRKIGHNEIVEATKPVMINLNDRKSWLWEDCR</sequence>
<name>A0A9Q3H5D3_9BASI</name>
<proteinExistence type="predicted"/>
<comment type="caution">
    <text evidence="1">The sequence shown here is derived from an EMBL/GenBank/DDBJ whole genome shotgun (WGS) entry which is preliminary data.</text>
</comment>
<gene>
    <name evidence="1" type="ORF">O181_031621</name>
</gene>
<dbReference type="EMBL" id="AVOT02011318">
    <property type="protein sequence ID" value="MBW0491906.1"/>
    <property type="molecule type" value="Genomic_DNA"/>
</dbReference>
<organism evidence="1 2">
    <name type="scientific">Austropuccinia psidii MF-1</name>
    <dbReference type="NCBI Taxonomy" id="1389203"/>
    <lineage>
        <taxon>Eukaryota</taxon>
        <taxon>Fungi</taxon>
        <taxon>Dikarya</taxon>
        <taxon>Basidiomycota</taxon>
        <taxon>Pucciniomycotina</taxon>
        <taxon>Pucciniomycetes</taxon>
        <taxon>Pucciniales</taxon>
        <taxon>Sphaerophragmiaceae</taxon>
        <taxon>Austropuccinia</taxon>
    </lineage>
</organism>
<dbReference type="AlphaFoldDB" id="A0A9Q3H5D3"/>
<evidence type="ECO:0000313" key="1">
    <source>
        <dbReference type="EMBL" id="MBW0491906.1"/>
    </source>
</evidence>
<evidence type="ECO:0000313" key="2">
    <source>
        <dbReference type="Proteomes" id="UP000765509"/>
    </source>
</evidence>
<keyword evidence="2" id="KW-1185">Reference proteome</keyword>
<reference evidence="1" key="1">
    <citation type="submission" date="2021-03" db="EMBL/GenBank/DDBJ databases">
        <title>Draft genome sequence of rust myrtle Austropuccinia psidii MF-1, a brazilian biotype.</title>
        <authorList>
            <person name="Quecine M.C."/>
            <person name="Pachon D.M.R."/>
            <person name="Bonatelli M.L."/>
            <person name="Correr F.H."/>
            <person name="Franceschini L.M."/>
            <person name="Leite T.F."/>
            <person name="Margarido G.R.A."/>
            <person name="Almeida C.A."/>
            <person name="Ferrarezi J.A."/>
            <person name="Labate C.A."/>
        </authorList>
    </citation>
    <scope>NUCLEOTIDE SEQUENCE</scope>
    <source>
        <strain evidence="1">MF-1</strain>
    </source>
</reference>